<evidence type="ECO:0000256" key="2">
    <source>
        <dbReference type="ARBA" id="ARBA00005865"/>
    </source>
</evidence>
<keyword evidence="6" id="KW-0863">Zinc-finger</keyword>
<accession>A0A087ULW4</accession>
<dbReference type="GO" id="GO:0008270">
    <property type="term" value="F:zinc ion binding"/>
    <property type="evidence" value="ECO:0007669"/>
    <property type="project" value="UniProtKB-KW"/>
</dbReference>
<dbReference type="Gene3D" id="1.10.8.10">
    <property type="entry name" value="DNA helicase RuvA subunit, C-terminal domain"/>
    <property type="match status" value="1"/>
</dbReference>
<name>A0A087ULW4_STEMI</name>
<evidence type="ECO:0000256" key="7">
    <source>
        <dbReference type="ARBA" id="ARBA00022786"/>
    </source>
</evidence>
<feature type="non-terminal residue" evidence="12">
    <location>
        <position position="261"/>
    </location>
</feature>
<evidence type="ECO:0000256" key="10">
    <source>
        <dbReference type="ARBA" id="ARBA00022833"/>
    </source>
</evidence>
<dbReference type="Pfam" id="PF14555">
    <property type="entry name" value="UBA_4"/>
    <property type="match status" value="1"/>
</dbReference>
<keyword evidence="7" id="KW-0833">Ubl conjugation pathway</keyword>
<dbReference type="PANTHER" id="PTHR13367:SF27">
    <property type="entry name" value="OTU DOMAIN-CONTAINING PROTEIN"/>
    <property type="match status" value="1"/>
</dbReference>
<keyword evidence="5" id="KW-0479">Metal-binding</keyword>
<dbReference type="PANTHER" id="PTHR13367">
    <property type="entry name" value="UBIQUITIN THIOESTERASE"/>
    <property type="match status" value="1"/>
</dbReference>
<dbReference type="GO" id="GO:0005634">
    <property type="term" value="C:nucleus"/>
    <property type="evidence" value="ECO:0007669"/>
    <property type="project" value="TreeGrafter"/>
</dbReference>
<evidence type="ECO:0000313" key="12">
    <source>
        <dbReference type="EMBL" id="KFM78353.1"/>
    </source>
</evidence>
<dbReference type="InterPro" id="IPR009060">
    <property type="entry name" value="UBA-like_sf"/>
</dbReference>
<comment type="similarity">
    <text evidence="2">Belongs to the peptidase C64 family.</text>
</comment>
<evidence type="ECO:0000256" key="8">
    <source>
        <dbReference type="ARBA" id="ARBA00022801"/>
    </source>
</evidence>
<evidence type="ECO:0000256" key="5">
    <source>
        <dbReference type="ARBA" id="ARBA00022723"/>
    </source>
</evidence>
<dbReference type="GO" id="GO:0071947">
    <property type="term" value="P:protein deubiquitination involved in ubiquitin-dependent protein catabolic process"/>
    <property type="evidence" value="ECO:0007669"/>
    <property type="project" value="TreeGrafter"/>
</dbReference>
<dbReference type="Proteomes" id="UP000054359">
    <property type="component" value="Unassembled WGS sequence"/>
</dbReference>
<dbReference type="OrthoDB" id="10064699at2759"/>
<evidence type="ECO:0000259" key="11">
    <source>
        <dbReference type="PROSITE" id="PS50802"/>
    </source>
</evidence>
<evidence type="ECO:0000256" key="3">
    <source>
        <dbReference type="ARBA" id="ARBA00012759"/>
    </source>
</evidence>
<keyword evidence="10" id="KW-0862">Zinc</keyword>
<protein>
    <recommendedName>
        <fullName evidence="3">ubiquitinyl hydrolase 1</fullName>
        <ecNumber evidence="3">3.4.19.12</ecNumber>
    </recommendedName>
</protein>
<dbReference type="PROSITE" id="PS50802">
    <property type="entry name" value="OTU"/>
    <property type="match status" value="1"/>
</dbReference>
<dbReference type="GO" id="GO:0005737">
    <property type="term" value="C:cytoplasm"/>
    <property type="evidence" value="ECO:0007669"/>
    <property type="project" value="TreeGrafter"/>
</dbReference>
<comment type="catalytic activity">
    <reaction evidence="1">
        <text>Thiol-dependent hydrolysis of ester, thioester, amide, peptide and isopeptide bonds formed by the C-terminal Gly of ubiquitin (a 76-residue protein attached to proteins as an intracellular targeting signal).</text>
        <dbReference type="EC" id="3.4.19.12"/>
    </reaction>
</comment>
<dbReference type="InterPro" id="IPR051346">
    <property type="entry name" value="OTU_Deubiquitinase"/>
</dbReference>
<gene>
    <name evidence="12" type="ORF">X975_11529</name>
</gene>
<evidence type="ECO:0000313" key="13">
    <source>
        <dbReference type="Proteomes" id="UP000054359"/>
    </source>
</evidence>
<dbReference type="GO" id="GO:0070530">
    <property type="term" value="F:K63-linked polyubiquitin modification-dependent protein binding"/>
    <property type="evidence" value="ECO:0007669"/>
    <property type="project" value="TreeGrafter"/>
</dbReference>
<dbReference type="SUPFAM" id="SSF46934">
    <property type="entry name" value="UBA-like"/>
    <property type="match status" value="1"/>
</dbReference>
<sequence length="261" mass="29148">MDIILSEFITRTSADPGLARDLLEGHEWDLQSALSAFYMLKGITTGPKLKEATSLPIKLSGGHKQRLDVDTYASTSKCCPHPKDPVVDLDDTGSKRLSRGISRATDNVNLVSRARSKFAKEFVSSGCDKSQIVTGLETPVYTFSLPDLSIYPSDFREFLEKDLIETSTLVSLENAGRLNWWAEKGTCQRLWPLATTGDGNCLLHAASLGMWGFHDRLLTLRKALHSLLANSTFTEAFYRRWRWQVSLQNKEVGDSRFSTAL</sequence>
<proteinExistence type="inferred from homology"/>
<evidence type="ECO:0000256" key="1">
    <source>
        <dbReference type="ARBA" id="ARBA00000707"/>
    </source>
</evidence>
<dbReference type="GO" id="GO:0035871">
    <property type="term" value="P:protein K11-linked deubiquitination"/>
    <property type="evidence" value="ECO:0007669"/>
    <property type="project" value="TreeGrafter"/>
</dbReference>
<evidence type="ECO:0000256" key="4">
    <source>
        <dbReference type="ARBA" id="ARBA00022670"/>
    </source>
</evidence>
<dbReference type="AlphaFoldDB" id="A0A087ULW4"/>
<evidence type="ECO:0000256" key="6">
    <source>
        <dbReference type="ARBA" id="ARBA00022771"/>
    </source>
</evidence>
<dbReference type="EC" id="3.4.19.12" evidence="3"/>
<dbReference type="GO" id="GO:0071108">
    <property type="term" value="P:protein K48-linked deubiquitination"/>
    <property type="evidence" value="ECO:0007669"/>
    <property type="project" value="TreeGrafter"/>
</dbReference>
<keyword evidence="8" id="KW-0378">Hydrolase</keyword>
<dbReference type="GO" id="GO:0004843">
    <property type="term" value="F:cysteine-type deubiquitinase activity"/>
    <property type="evidence" value="ECO:0007669"/>
    <property type="project" value="UniProtKB-EC"/>
</dbReference>
<keyword evidence="9" id="KW-0788">Thiol protease</keyword>
<keyword evidence="4" id="KW-0645">Protease</keyword>
<dbReference type="EMBL" id="KK120478">
    <property type="protein sequence ID" value="KFM78353.1"/>
    <property type="molecule type" value="Genomic_DNA"/>
</dbReference>
<dbReference type="GO" id="GO:0070536">
    <property type="term" value="P:protein K63-linked deubiquitination"/>
    <property type="evidence" value="ECO:0007669"/>
    <property type="project" value="TreeGrafter"/>
</dbReference>
<dbReference type="STRING" id="407821.A0A087ULW4"/>
<evidence type="ECO:0000256" key="9">
    <source>
        <dbReference type="ARBA" id="ARBA00022807"/>
    </source>
</evidence>
<reference evidence="12 13" key="1">
    <citation type="submission" date="2013-11" db="EMBL/GenBank/DDBJ databases">
        <title>Genome sequencing of Stegodyphus mimosarum.</title>
        <authorList>
            <person name="Bechsgaard J."/>
        </authorList>
    </citation>
    <scope>NUCLEOTIDE SEQUENCE [LARGE SCALE GENOMIC DNA]</scope>
</reference>
<organism evidence="12 13">
    <name type="scientific">Stegodyphus mimosarum</name>
    <name type="common">African social velvet spider</name>
    <dbReference type="NCBI Taxonomy" id="407821"/>
    <lineage>
        <taxon>Eukaryota</taxon>
        <taxon>Metazoa</taxon>
        <taxon>Ecdysozoa</taxon>
        <taxon>Arthropoda</taxon>
        <taxon>Chelicerata</taxon>
        <taxon>Arachnida</taxon>
        <taxon>Araneae</taxon>
        <taxon>Araneomorphae</taxon>
        <taxon>Entelegynae</taxon>
        <taxon>Eresoidea</taxon>
        <taxon>Eresidae</taxon>
        <taxon>Stegodyphus</taxon>
    </lineage>
</organism>
<dbReference type="InterPro" id="IPR003323">
    <property type="entry name" value="OTU_dom"/>
</dbReference>
<keyword evidence="13" id="KW-1185">Reference proteome</keyword>
<feature type="domain" description="OTU" evidence="11">
    <location>
        <begin position="190"/>
        <end position="261"/>
    </location>
</feature>